<dbReference type="InterPro" id="IPR023401">
    <property type="entry name" value="ODC_N"/>
</dbReference>
<protein>
    <submittedName>
        <fullName evidence="1">Ornithine cyclodeaminase</fullName>
    </submittedName>
</protein>
<dbReference type="PANTHER" id="PTHR13812">
    <property type="entry name" value="KETIMINE REDUCTASE MU-CRYSTALLIN"/>
    <property type="match status" value="1"/>
</dbReference>
<dbReference type="Gene3D" id="3.30.1780.10">
    <property type="entry name" value="ornithine cyclodeaminase, domain 1"/>
    <property type="match status" value="1"/>
</dbReference>
<dbReference type="AlphaFoldDB" id="A0A3S3QV68"/>
<dbReference type="Pfam" id="PF02423">
    <property type="entry name" value="OCD_Mu_crystall"/>
    <property type="match status" value="1"/>
</dbReference>
<name>A0A3S3QV68_9GAMM</name>
<dbReference type="InterPro" id="IPR036291">
    <property type="entry name" value="NAD(P)-bd_dom_sf"/>
</dbReference>
<dbReference type="PANTHER" id="PTHR13812:SF19">
    <property type="entry name" value="KETIMINE REDUCTASE MU-CRYSTALLIN"/>
    <property type="match status" value="1"/>
</dbReference>
<organism evidence="1 2">
    <name type="scientific">Photobacterium chitinilyticum</name>
    <dbReference type="NCBI Taxonomy" id="2485123"/>
    <lineage>
        <taxon>Bacteria</taxon>
        <taxon>Pseudomonadati</taxon>
        <taxon>Pseudomonadota</taxon>
        <taxon>Gammaproteobacteria</taxon>
        <taxon>Vibrionales</taxon>
        <taxon>Vibrionaceae</taxon>
        <taxon>Photobacterium</taxon>
    </lineage>
</organism>
<evidence type="ECO:0000313" key="2">
    <source>
        <dbReference type="Proteomes" id="UP000287563"/>
    </source>
</evidence>
<dbReference type="InterPro" id="IPR003462">
    <property type="entry name" value="ODC_Mu_crystall"/>
</dbReference>
<dbReference type="OrthoDB" id="9809203at2"/>
<dbReference type="Gene3D" id="3.40.50.720">
    <property type="entry name" value="NAD(P)-binding Rossmann-like Domain"/>
    <property type="match status" value="1"/>
</dbReference>
<accession>A0A3S3QV68</accession>
<comment type="caution">
    <text evidence="1">The sequence shown here is derived from an EMBL/GenBank/DDBJ whole genome shotgun (WGS) entry which is preliminary data.</text>
</comment>
<gene>
    <name evidence="1" type="ORF">EDI28_06120</name>
</gene>
<dbReference type="RefSeq" id="WP_128782895.1">
    <property type="nucleotide sequence ID" value="NZ_RJLM01000001.1"/>
</dbReference>
<dbReference type="NCBIfam" id="NF005762">
    <property type="entry name" value="PRK07589.1"/>
    <property type="match status" value="1"/>
</dbReference>
<proteinExistence type="predicted"/>
<dbReference type="SUPFAM" id="SSF51735">
    <property type="entry name" value="NAD(P)-binding Rossmann-fold domains"/>
    <property type="match status" value="1"/>
</dbReference>
<reference evidence="1 2" key="1">
    <citation type="submission" date="2018-11" db="EMBL/GenBank/DDBJ databases">
        <title>Photobacterium sp. BEI247 sp. nov., a marine bacterium isolated from Yongle Blue Hole in the South China Sea.</title>
        <authorList>
            <person name="Wang X."/>
        </authorList>
    </citation>
    <scope>NUCLEOTIDE SEQUENCE [LARGE SCALE GENOMIC DNA]</scope>
    <source>
        <strain evidence="2">BEI247</strain>
    </source>
</reference>
<sequence length="349" mass="38127">MTLFLDVNTLGSMVDQHGTEEFMTELLGYMKDDFCRWEEFDKSSRTAAHSDIGVIELMPVADGVNYGFKYVNGHPSNPNVGMSTVMAFGALSDVSTGYPRLLSELTLSTALRTSVTSVMAAQALAKPHATSMGMIGCGAQSEFQAIAFHTIIGIKELRIFDIDHQAMDKVAEHLKDYPELTVIKASSAKACVEGADIVTTVTADKAYATILTPDMIEPGMHINGIGGDCPGKTEIHFDVLKAGKIFVEHEPQTRVEGDIQQLPAEHKVNPIWKVIAGLEQGRDTEEQITIFDSVGFALEDFSVLRYVYDLAVQLGVGEQIELIPQLDNPKDLFGLTKRPRCSSAIREVA</sequence>
<evidence type="ECO:0000313" key="1">
    <source>
        <dbReference type="EMBL" id="RWX57588.1"/>
    </source>
</evidence>
<dbReference type="EMBL" id="RJLM01000001">
    <property type="protein sequence ID" value="RWX57588.1"/>
    <property type="molecule type" value="Genomic_DNA"/>
</dbReference>
<keyword evidence="2" id="KW-1185">Reference proteome</keyword>
<dbReference type="Proteomes" id="UP000287563">
    <property type="component" value="Unassembled WGS sequence"/>
</dbReference>